<dbReference type="Pfam" id="PF13472">
    <property type="entry name" value="Lipase_GDSL_2"/>
    <property type="match status" value="1"/>
</dbReference>
<dbReference type="HOGENOM" id="CLU_1053166_0_0_10"/>
<evidence type="ECO:0000256" key="1">
    <source>
        <dbReference type="SAM" id="SignalP"/>
    </source>
</evidence>
<dbReference type="InterPro" id="IPR051532">
    <property type="entry name" value="Ester_Hydrolysis_Enzymes"/>
</dbReference>
<dbReference type="eggNOG" id="COG2755">
    <property type="taxonomic scope" value="Bacteria"/>
</dbReference>
<dbReference type="EMBL" id="AFBN01000040">
    <property type="protein sequence ID" value="EGF56474.1"/>
    <property type="molecule type" value="Genomic_DNA"/>
</dbReference>
<sequence length="297" mass="33809">MRKMCNFVRRINYFFAMNRKISACLLSALLLSADAFPLGYLYAGGDFVEQTTVMESQWKGKRVAFLGDSITDKKRIGTTKCYWEYLAEMLGLQPFVYAINGNRMDGILRQANRLLEERGDSIDAIIIFAGTNDYNAGIPVGEWYKEGEKEAQVAGPSMELRKHREPVMNDSTFKGRINLVMDFLKTNYPDKQVIMLTPLHRGKARFSDRNVQPEEAFPNKNGVYVDTYVQAVKEAANVWAVPVIDLNGISGLYPLNDSHTRYFHDGETDRLHPNAEGHYRMAKALMYQLLAYPASFD</sequence>
<proteinExistence type="predicted"/>
<feature type="chain" id="PRO_5003305860" evidence="1">
    <location>
        <begin position="36"/>
        <end position="297"/>
    </location>
</feature>
<gene>
    <name evidence="3" type="ORF">HMPREF9446_02249</name>
</gene>
<feature type="signal peptide" evidence="1">
    <location>
        <begin position="1"/>
        <end position="35"/>
    </location>
</feature>
<evidence type="ECO:0000313" key="4">
    <source>
        <dbReference type="Proteomes" id="UP000003416"/>
    </source>
</evidence>
<dbReference type="AlphaFoldDB" id="F3PU29"/>
<organism evidence="3 4">
    <name type="scientific">Bacteroides fluxus YIT 12057</name>
    <dbReference type="NCBI Taxonomy" id="763034"/>
    <lineage>
        <taxon>Bacteria</taxon>
        <taxon>Pseudomonadati</taxon>
        <taxon>Bacteroidota</taxon>
        <taxon>Bacteroidia</taxon>
        <taxon>Bacteroidales</taxon>
        <taxon>Bacteroidaceae</taxon>
        <taxon>Bacteroides</taxon>
    </lineage>
</organism>
<accession>F3PU29</accession>
<name>F3PU29_9BACE</name>
<dbReference type="Gene3D" id="3.40.50.1110">
    <property type="entry name" value="SGNH hydrolase"/>
    <property type="match status" value="1"/>
</dbReference>
<dbReference type="InterPro" id="IPR036514">
    <property type="entry name" value="SGNH_hydro_sf"/>
</dbReference>
<dbReference type="STRING" id="763034.HMPREF9446_02249"/>
<keyword evidence="4" id="KW-1185">Reference proteome</keyword>
<keyword evidence="1" id="KW-0732">Signal</keyword>
<evidence type="ECO:0000313" key="3">
    <source>
        <dbReference type="EMBL" id="EGF56474.1"/>
    </source>
</evidence>
<feature type="domain" description="SGNH hydrolase-type esterase" evidence="2">
    <location>
        <begin position="65"/>
        <end position="278"/>
    </location>
</feature>
<dbReference type="CDD" id="cd00229">
    <property type="entry name" value="SGNH_hydrolase"/>
    <property type="match status" value="1"/>
</dbReference>
<evidence type="ECO:0000259" key="2">
    <source>
        <dbReference type="Pfam" id="PF13472"/>
    </source>
</evidence>
<dbReference type="SUPFAM" id="SSF52266">
    <property type="entry name" value="SGNH hydrolase"/>
    <property type="match status" value="1"/>
</dbReference>
<dbReference type="InterPro" id="IPR013830">
    <property type="entry name" value="SGNH_hydro"/>
</dbReference>
<dbReference type="PANTHER" id="PTHR30383:SF5">
    <property type="entry name" value="SGNH HYDROLASE-TYPE ESTERASE DOMAIN-CONTAINING PROTEIN"/>
    <property type="match status" value="1"/>
</dbReference>
<reference evidence="3 4" key="1">
    <citation type="submission" date="2011-02" db="EMBL/GenBank/DDBJ databases">
        <authorList>
            <person name="Weinstock G."/>
            <person name="Sodergren E."/>
            <person name="Clifton S."/>
            <person name="Fulton L."/>
            <person name="Fulton B."/>
            <person name="Courtney L."/>
            <person name="Fronick C."/>
            <person name="Harrison M."/>
            <person name="Strong C."/>
            <person name="Farmer C."/>
            <person name="Delahaunty K."/>
            <person name="Markovic C."/>
            <person name="Hall O."/>
            <person name="Minx P."/>
            <person name="Tomlinson C."/>
            <person name="Mitreva M."/>
            <person name="Hou S."/>
            <person name="Chen J."/>
            <person name="Wollam A."/>
            <person name="Pepin K.H."/>
            <person name="Johnson M."/>
            <person name="Bhonagiri V."/>
            <person name="Zhang X."/>
            <person name="Suruliraj S."/>
            <person name="Warren W."/>
            <person name="Chinwalla A."/>
            <person name="Mardis E.R."/>
            <person name="Wilson R.K."/>
        </authorList>
    </citation>
    <scope>NUCLEOTIDE SEQUENCE [LARGE SCALE GENOMIC DNA]</scope>
    <source>
        <strain evidence="3 4">YIT 12057</strain>
    </source>
</reference>
<protein>
    <submittedName>
        <fullName evidence="3">GDSL-like protein</fullName>
    </submittedName>
</protein>
<dbReference type="PANTHER" id="PTHR30383">
    <property type="entry name" value="THIOESTERASE 1/PROTEASE 1/LYSOPHOSPHOLIPASE L1"/>
    <property type="match status" value="1"/>
</dbReference>
<comment type="caution">
    <text evidence="3">The sequence shown here is derived from an EMBL/GenBank/DDBJ whole genome shotgun (WGS) entry which is preliminary data.</text>
</comment>
<dbReference type="Proteomes" id="UP000003416">
    <property type="component" value="Unassembled WGS sequence"/>
</dbReference>
<dbReference type="GO" id="GO:0004622">
    <property type="term" value="F:phosphatidylcholine lysophospholipase activity"/>
    <property type="evidence" value="ECO:0007669"/>
    <property type="project" value="TreeGrafter"/>
</dbReference>